<dbReference type="Proteomes" id="UP000007110">
    <property type="component" value="Unassembled WGS sequence"/>
</dbReference>
<dbReference type="PANTHER" id="PTHR14456:SF2">
    <property type="entry name" value="INOSITOL-PENTAKISPHOSPHATE 2-KINASE"/>
    <property type="match status" value="1"/>
</dbReference>
<dbReference type="Pfam" id="PF06090">
    <property type="entry name" value="Ins_P5_2-kin"/>
    <property type="match status" value="1"/>
</dbReference>
<organism evidence="8 9">
    <name type="scientific">Strongylocentrotus purpuratus</name>
    <name type="common">Purple sea urchin</name>
    <dbReference type="NCBI Taxonomy" id="7668"/>
    <lineage>
        <taxon>Eukaryota</taxon>
        <taxon>Metazoa</taxon>
        <taxon>Echinodermata</taxon>
        <taxon>Eleutherozoa</taxon>
        <taxon>Echinozoa</taxon>
        <taxon>Echinoidea</taxon>
        <taxon>Euechinoidea</taxon>
        <taxon>Echinacea</taxon>
        <taxon>Camarodonta</taxon>
        <taxon>Echinidea</taxon>
        <taxon>Strongylocentrotidae</taxon>
        <taxon>Strongylocentrotus</taxon>
    </lineage>
</organism>
<dbReference type="EnsemblMetazoa" id="XM_030973295">
    <property type="protein sequence ID" value="XP_030829155"/>
    <property type="gene ID" value="LOC100890290"/>
</dbReference>
<comment type="domain">
    <text evidence="7">The EXKPK motif is conserved in inositol-pentakisphosphate 2-kinases of both family 1 and 2.</text>
</comment>
<dbReference type="PANTHER" id="PTHR14456">
    <property type="entry name" value="INOSITOL POLYPHOSPHATE KINASE 1"/>
    <property type="match status" value="1"/>
</dbReference>
<dbReference type="GeneID" id="100890290"/>
<keyword evidence="4 7" id="KW-0547">Nucleotide-binding</keyword>
<reference evidence="9" key="1">
    <citation type="submission" date="2015-02" db="EMBL/GenBank/DDBJ databases">
        <title>Genome sequencing for Strongylocentrotus purpuratus.</title>
        <authorList>
            <person name="Murali S."/>
            <person name="Liu Y."/>
            <person name="Vee V."/>
            <person name="English A."/>
            <person name="Wang M."/>
            <person name="Skinner E."/>
            <person name="Han Y."/>
            <person name="Muzny D.M."/>
            <person name="Worley K.C."/>
            <person name="Gibbs R.A."/>
        </authorList>
    </citation>
    <scope>NUCLEOTIDE SEQUENCE</scope>
</reference>
<evidence type="ECO:0000256" key="5">
    <source>
        <dbReference type="ARBA" id="ARBA00022777"/>
    </source>
</evidence>
<evidence type="ECO:0000256" key="6">
    <source>
        <dbReference type="ARBA" id="ARBA00022840"/>
    </source>
</evidence>
<evidence type="ECO:0000256" key="4">
    <source>
        <dbReference type="ARBA" id="ARBA00022741"/>
    </source>
</evidence>
<keyword evidence="3 7" id="KW-0808">Transferase</keyword>
<evidence type="ECO:0000256" key="7">
    <source>
        <dbReference type="RuleBase" id="RU364126"/>
    </source>
</evidence>
<proteinExistence type="inferred from homology"/>
<evidence type="ECO:0000256" key="3">
    <source>
        <dbReference type="ARBA" id="ARBA00022679"/>
    </source>
</evidence>
<dbReference type="InterPro" id="IPR043001">
    <property type="entry name" value="IP5_2-K_N_lobe"/>
</dbReference>
<keyword evidence="6 7" id="KW-0067">ATP-binding</keyword>
<dbReference type="GO" id="GO:0005524">
    <property type="term" value="F:ATP binding"/>
    <property type="evidence" value="ECO:0007669"/>
    <property type="project" value="UniProtKB-KW"/>
</dbReference>
<keyword evidence="5 7" id="KW-0418">Kinase</keyword>
<dbReference type="AlphaFoldDB" id="A0A7M7N0F4"/>
<evidence type="ECO:0000256" key="2">
    <source>
        <dbReference type="ARBA" id="ARBA00012023"/>
    </source>
</evidence>
<protein>
    <recommendedName>
        <fullName evidence="2 7">Inositol-pentakisphosphate 2-kinase</fullName>
        <ecNumber evidence="2 7">2.7.1.158</ecNumber>
    </recommendedName>
</protein>
<dbReference type="RefSeq" id="XP_030829155.1">
    <property type="nucleotide sequence ID" value="XM_030973295.1"/>
</dbReference>
<comment type="catalytic activity">
    <reaction evidence="7">
        <text>1D-myo-inositol 1,3,4,5,6-pentakisphosphate + ATP = 1D-myo-inositol hexakisphosphate + ADP + H(+)</text>
        <dbReference type="Rhea" id="RHEA:20313"/>
        <dbReference type="ChEBI" id="CHEBI:15378"/>
        <dbReference type="ChEBI" id="CHEBI:30616"/>
        <dbReference type="ChEBI" id="CHEBI:57733"/>
        <dbReference type="ChEBI" id="CHEBI:58130"/>
        <dbReference type="ChEBI" id="CHEBI:456216"/>
        <dbReference type="EC" id="2.7.1.158"/>
    </reaction>
</comment>
<accession>A0A7M7N0F4</accession>
<keyword evidence="9" id="KW-1185">Reference proteome</keyword>
<dbReference type="EC" id="2.7.1.158" evidence="2 7"/>
<sequence>MDGTMDSNGVEEEENDDVRFWRYIKEGNSSFVIGHKKNSRKEECWAKINYIKNCLQPALGSYSSIPKCISVSPHFIDSVSKAFESQRPLKRCHQVIDPYQTSVLCSPNFCFLDNIGQKGRSTLTIELKPKRGYILTHHLPSIEIEDQLVCLFCMQQILKRKRGVWDYTSKYCPIDLFSGVPERMRHALESLFKTPQNNLCIFKDGEIIYPREDKSLPSQDDQEDITMAIQSWFECEEGSLSSDNTRPHVPHTFSKSACIQDVISLVIQALCRSDNASTFQEITQGSSPWIPCLEGQQHGLNHDEEVSSCRLAKDCVLGRILTMQRMDTHGIHVIHKVYQRYMEHLSHYPEQKEGLRITDPCLTSCLTTNVKQRLSDDEISSLPIQECVSLLNAYMMSRTARDCSILITFKPADPSSTMDDDMVSLKEQRFHVACNLVDLDSKLTTKIPYYHKLEQLISETYSSR</sequence>
<comment type="similarity">
    <text evidence="1">Belongs to the IPK1 type 2 family.</text>
</comment>
<dbReference type="GO" id="GO:0035299">
    <property type="term" value="F:inositol-1,3,4,5,6-pentakisphosphate 2-kinase activity"/>
    <property type="evidence" value="ECO:0007669"/>
    <property type="project" value="UniProtKB-EC"/>
</dbReference>
<dbReference type="Gene3D" id="3.30.200.110">
    <property type="entry name" value="Inositol-pentakisphosphate 2-kinase, N-lobe"/>
    <property type="match status" value="1"/>
</dbReference>
<reference evidence="8" key="2">
    <citation type="submission" date="2021-01" db="UniProtKB">
        <authorList>
            <consortium name="EnsemblMetazoa"/>
        </authorList>
    </citation>
    <scope>IDENTIFICATION</scope>
</reference>
<dbReference type="InterPro" id="IPR009286">
    <property type="entry name" value="Ins_P5_2-kin"/>
</dbReference>
<name>A0A7M7N0F4_STRPU</name>
<evidence type="ECO:0000256" key="1">
    <source>
        <dbReference type="ARBA" id="ARBA00007229"/>
    </source>
</evidence>
<comment type="function">
    <text evidence="7">Phosphorylates Ins(1,3,4,5,6)P5 at position 2 to form Ins(1,2,3,4,5,6)P6 (InsP6 or phytate).</text>
</comment>
<dbReference type="CTD" id="64768"/>
<evidence type="ECO:0000313" key="9">
    <source>
        <dbReference type="Proteomes" id="UP000007110"/>
    </source>
</evidence>
<evidence type="ECO:0000313" key="8">
    <source>
        <dbReference type="EnsemblMetazoa" id="XP_030829155"/>
    </source>
</evidence>